<dbReference type="EMBL" id="BSXT01000218">
    <property type="protein sequence ID" value="GMF21138.1"/>
    <property type="molecule type" value="Genomic_DNA"/>
</dbReference>
<comment type="caution">
    <text evidence="2">The sequence shown here is derived from an EMBL/GenBank/DDBJ whole genome shotgun (WGS) entry which is preliminary data.</text>
</comment>
<dbReference type="Pfam" id="PF03732">
    <property type="entry name" value="Retrotrans_gag"/>
    <property type="match status" value="1"/>
</dbReference>
<reference evidence="2" key="1">
    <citation type="submission" date="2023-04" db="EMBL/GenBank/DDBJ databases">
        <title>Phytophthora fragariaefolia NBRC 109709.</title>
        <authorList>
            <person name="Ichikawa N."/>
            <person name="Sato H."/>
            <person name="Tonouchi N."/>
        </authorList>
    </citation>
    <scope>NUCLEOTIDE SEQUENCE</scope>
    <source>
        <strain evidence="2">NBRC 109709</strain>
    </source>
</reference>
<keyword evidence="3" id="KW-1185">Reference proteome</keyword>
<feature type="domain" description="Retrotransposon gag" evidence="1">
    <location>
        <begin position="99"/>
        <end position="171"/>
    </location>
</feature>
<proteinExistence type="predicted"/>
<evidence type="ECO:0000313" key="3">
    <source>
        <dbReference type="Proteomes" id="UP001165121"/>
    </source>
</evidence>
<dbReference type="InterPro" id="IPR005162">
    <property type="entry name" value="Retrotrans_gag_dom"/>
</dbReference>
<protein>
    <submittedName>
        <fullName evidence="2">Unnamed protein product</fullName>
    </submittedName>
</protein>
<sequence>MLADSAQLMHSMLAVMEKQTQLIDELRKSRQLSELKLDGVKMPSYGGTLKESFQLYREQVEKYFLAKDIDWKDSKLSERIFAVLPGLLRYGAAQWYIVKNGDVKSVQDFFEKLEEAFVPPDLQERLRDQMNDLKERQCRDLPDYISKFRHLITQVKEMSELDKIVYFLCGLPSRIREEVQYRRSATLTDAITVALDYDRSHAHRGRSEGARDRPRKTIKRILSSWTMSAADIQEQADELQALVDKTRVEVEETVTAASKVAQETDLCGLQPGFDSGLHAMQPDMVPGVCETPPVQAEDSDLHAILPNLDSGVCGSPPEQEAELHAMQPVTLVQHGSQPTSTTETLKVNALKSERKSNF</sequence>
<gene>
    <name evidence="2" type="ORF">Pfra01_000272400</name>
</gene>
<name>A0A9W6TXK3_9STRA</name>
<dbReference type="AlphaFoldDB" id="A0A9W6TXK3"/>
<dbReference type="Proteomes" id="UP001165121">
    <property type="component" value="Unassembled WGS sequence"/>
</dbReference>
<dbReference type="OrthoDB" id="122605at2759"/>
<evidence type="ECO:0000313" key="2">
    <source>
        <dbReference type="EMBL" id="GMF21138.1"/>
    </source>
</evidence>
<accession>A0A9W6TXK3</accession>
<evidence type="ECO:0000259" key="1">
    <source>
        <dbReference type="Pfam" id="PF03732"/>
    </source>
</evidence>
<organism evidence="2 3">
    <name type="scientific">Phytophthora fragariaefolia</name>
    <dbReference type="NCBI Taxonomy" id="1490495"/>
    <lineage>
        <taxon>Eukaryota</taxon>
        <taxon>Sar</taxon>
        <taxon>Stramenopiles</taxon>
        <taxon>Oomycota</taxon>
        <taxon>Peronosporomycetes</taxon>
        <taxon>Peronosporales</taxon>
        <taxon>Peronosporaceae</taxon>
        <taxon>Phytophthora</taxon>
    </lineage>
</organism>